<proteinExistence type="predicted"/>
<evidence type="ECO:0000313" key="5">
    <source>
        <dbReference type="Proteomes" id="UP000695022"/>
    </source>
</evidence>
<dbReference type="InterPro" id="IPR018000">
    <property type="entry name" value="Neurotransmitter_ion_chnl_CS"/>
</dbReference>
<dbReference type="Proteomes" id="UP000695022">
    <property type="component" value="Unplaced"/>
</dbReference>
<keyword evidence="5" id="KW-1185">Reference proteome</keyword>
<dbReference type="InterPro" id="IPR006201">
    <property type="entry name" value="Neur_channel"/>
</dbReference>
<dbReference type="PANTHER" id="PTHR18945">
    <property type="entry name" value="NEUROTRANSMITTER GATED ION CHANNEL"/>
    <property type="match status" value="1"/>
</dbReference>
<evidence type="ECO:0000256" key="2">
    <source>
        <dbReference type="ARBA" id="ARBA00023136"/>
    </source>
</evidence>
<dbReference type="RefSeq" id="XP_014676204.1">
    <property type="nucleotide sequence ID" value="XM_014820718.1"/>
</dbReference>
<evidence type="ECO:0000259" key="4">
    <source>
        <dbReference type="Pfam" id="PF02931"/>
    </source>
</evidence>
<dbReference type="GeneID" id="106816160"/>
<feature type="compositionally biased region" description="Polar residues" evidence="3">
    <location>
        <begin position="1"/>
        <end position="28"/>
    </location>
</feature>
<accession>A0ABM1EVI3</accession>
<feature type="region of interest" description="Disordered" evidence="3">
    <location>
        <begin position="1"/>
        <end position="35"/>
    </location>
</feature>
<name>A0ABM1EVI3_PRICU</name>
<organism evidence="5 6">
    <name type="scientific">Priapulus caudatus</name>
    <name type="common">Priapulid worm</name>
    <dbReference type="NCBI Taxonomy" id="37621"/>
    <lineage>
        <taxon>Eukaryota</taxon>
        <taxon>Metazoa</taxon>
        <taxon>Ecdysozoa</taxon>
        <taxon>Scalidophora</taxon>
        <taxon>Priapulida</taxon>
        <taxon>Priapulimorpha</taxon>
        <taxon>Priapulimorphida</taxon>
        <taxon>Priapulidae</taxon>
        <taxon>Priapulus</taxon>
    </lineage>
</organism>
<sequence length="130" mass="14708">MTTCRATELSSMRPRTTSTKSGVRTSTSQREHGHAHNLTSSNVIIQVYQDGKVWYSVRLTLTLSCPMWLAKYPMDNQTCPLELQSYMLSTDEQLLYWVSDTPVRFENEVNLPQFKLEGLTTGSAVVTNSI</sequence>
<dbReference type="PROSITE" id="PS00236">
    <property type="entry name" value="NEUROTR_ION_CHANNEL"/>
    <property type="match status" value="1"/>
</dbReference>
<dbReference type="Pfam" id="PF02931">
    <property type="entry name" value="Neur_chan_LBD"/>
    <property type="match status" value="1"/>
</dbReference>
<dbReference type="InterPro" id="IPR036734">
    <property type="entry name" value="Neur_chan_lig-bd_sf"/>
</dbReference>
<dbReference type="InterPro" id="IPR006202">
    <property type="entry name" value="Neur_chan_lig-bd"/>
</dbReference>
<reference evidence="6" key="1">
    <citation type="submission" date="2025-08" db="UniProtKB">
        <authorList>
            <consortium name="RefSeq"/>
        </authorList>
    </citation>
    <scope>IDENTIFICATION</scope>
</reference>
<feature type="domain" description="Neurotransmitter-gated ion-channel ligand-binding" evidence="4">
    <location>
        <begin position="34"/>
        <end position="121"/>
    </location>
</feature>
<feature type="non-terminal residue" evidence="6">
    <location>
        <position position="130"/>
    </location>
</feature>
<keyword evidence="2" id="KW-0472">Membrane</keyword>
<evidence type="ECO:0000256" key="3">
    <source>
        <dbReference type="SAM" id="MobiDB-lite"/>
    </source>
</evidence>
<protein>
    <submittedName>
        <fullName evidence="6">Glycine receptor subunit alpha-2-like</fullName>
    </submittedName>
</protein>
<comment type="subcellular location">
    <subcellularLocation>
        <location evidence="1">Membrane</location>
        <topology evidence="1">Multi-pass membrane protein</topology>
    </subcellularLocation>
</comment>
<gene>
    <name evidence="6" type="primary">LOC106816160</name>
</gene>
<dbReference type="SUPFAM" id="SSF63712">
    <property type="entry name" value="Nicotinic receptor ligand binding domain-like"/>
    <property type="match status" value="1"/>
</dbReference>
<evidence type="ECO:0000256" key="1">
    <source>
        <dbReference type="ARBA" id="ARBA00004141"/>
    </source>
</evidence>
<dbReference type="Gene3D" id="2.70.170.10">
    <property type="entry name" value="Neurotransmitter-gated ion-channel ligand-binding domain"/>
    <property type="match status" value="1"/>
</dbReference>
<evidence type="ECO:0000313" key="6">
    <source>
        <dbReference type="RefSeq" id="XP_014676204.1"/>
    </source>
</evidence>